<dbReference type="Pfam" id="PF00440">
    <property type="entry name" value="TetR_N"/>
    <property type="match status" value="1"/>
</dbReference>
<evidence type="ECO:0000313" key="8">
    <source>
        <dbReference type="EMBL" id="QFZ19197.1"/>
    </source>
</evidence>
<dbReference type="EMBL" id="CP034550">
    <property type="protein sequence ID" value="QFZ19197.1"/>
    <property type="molecule type" value="Genomic_DNA"/>
</dbReference>
<dbReference type="KEGG" id="ssyi:EKG83_18665"/>
<dbReference type="InterPro" id="IPR009057">
    <property type="entry name" value="Homeodomain-like_sf"/>
</dbReference>
<evidence type="ECO:0000256" key="2">
    <source>
        <dbReference type="ARBA" id="ARBA00023015"/>
    </source>
</evidence>
<name>A0A5Q0GYS2_SACSY</name>
<feature type="domain" description="HTH tetR-type" evidence="7">
    <location>
        <begin position="25"/>
        <end position="85"/>
    </location>
</feature>
<dbReference type="PROSITE" id="PS50977">
    <property type="entry name" value="HTH_TETR_2"/>
    <property type="match status" value="1"/>
</dbReference>
<feature type="compositionally biased region" description="Basic and acidic residues" evidence="6">
    <location>
        <begin position="1"/>
        <end position="13"/>
    </location>
</feature>
<gene>
    <name evidence="8" type="ORF">EKG83_18665</name>
</gene>
<dbReference type="InterPro" id="IPR050109">
    <property type="entry name" value="HTH-type_TetR-like_transc_reg"/>
</dbReference>
<dbReference type="Gene3D" id="1.10.357.10">
    <property type="entry name" value="Tetracycline Repressor, domain 2"/>
    <property type="match status" value="1"/>
</dbReference>
<dbReference type="PANTHER" id="PTHR30055">
    <property type="entry name" value="HTH-TYPE TRANSCRIPTIONAL REGULATOR RUTR"/>
    <property type="match status" value="1"/>
</dbReference>
<feature type="region of interest" description="Disordered" evidence="6">
    <location>
        <begin position="1"/>
        <end position="22"/>
    </location>
</feature>
<keyword evidence="2" id="KW-0805">Transcription regulation</keyword>
<dbReference type="Pfam" id="PF02909">
    <property type="entry name" value="TetR_C_1"/>
    <property type="match status" value="1"/>
</dbReference>
<dbReference type="PRINTS" id="PR00400">
    <property type="entry name" value="TETREPRESSOR"/>
</dbReference>
<evidence type="ECO:0000256" key="1">
    <source>
        <dbReference type="ARBA" id="ARBA00022491"/>
    </source>
</evidence>
<dbReference type="OrthoDB" id="3519192at2"/>
<protein>
    <submittedName>
        <fullName evidence="8">TetR/AcrR family transcriptional regulator</fullName>
    </submittedName>
</protein>
<accession>A0A5Q0GYS2</accession>
<dbReference type="PANTHER" id="PTHR30055:SF151">
    <property type="entry name" value="TRANSCRIPTIONAL REGULATORY PROTEIN"/>
    <property type="match status" value="1"/>
</dbReference>
<dbReference type="GO" id="GO:0046677">
    <property type="term" value="P:response to antibiotic"/>
    <property type="evidence" value="ECO:0007669"/>
    <property type="project" value="InterPro"/>
</dbReference>
<dbReference type="GO" id="GO:0003700">
    <property type="term" value="F:DNA-binding transcription factor activity"/>
    <property type="evidence" value="ECO:0007669"/>
    <property type="project" value="TreeGrafter"/>
</dbReference>
<dbReference type="GO" id="GO:0000976">
    <property type="term" value="F:transcription cis-regulatory region binding"/>
    <property type="evidence" value="ECO:0007669"/>
    <property type="project" value="TreeGrafter"/>
</dbReference>
<evidence type="ECO:0000256" key="3">
    <source>
        <dbReference type="ARBA" id="ARBA00023125"/>
    </source>
</evidence>
<evidence type="ECO:0000313" key="9">
    <source>
        <dbReference type="Proteomes" id="UP000325787"/>
    </source>
</evidence>
<feature type="DNA-binding region" description="H-T-H motif" evidence="5">
    <location>
        <begin position="48"/>
        <end position="67"/>
    </location>
</feature>
<organism evidence="8 9">
    <name type="scientific">Saccharothrix syringae</name>
    <name type="common">Nocardiopsis syringae</name>
    <dbReference type="NCBI Taxonomy" id="103733"/>
    <lineage>
        <taxon>Bacteria</taxon>
        <taxon>Bacillati</taxon>
        <taxon>Actinomycetota</taxon>
        <taxon>Actinomycetes</taxon>
        <taxon>Pseudonocardiales</taxon>
        <taxon>Pseudonocardiaceae</taxon>
        <taxon>Saccharothrix</taxon>
    </lineage>
</organism>
<dbReference type="SUPFAM" id="SSF46689">
    <property type="entry name" value="Homeodomain-like"/>
    <property type="match status" value="1"/>
</dbReference>
<dbReference type="InterPro" id="IPR001647">
    <property type="entry name" value="HTH_TetR"/>
</dbReference>
<keyword evidence="3 5" id="KW-0238">DNA-binding</keyword>
<proteinExistence type="predicted"/>
<keyword evidence="1" id="KW-0678">Repressor</keyword>
<evidence type="ECO:0000256" key="4">
    <source>
        <dbReference type="ARBA" id="ARBA00023163"/>
    </source>
</evidence>
<dbReference type="AlphaFoldDB" id="A0A5Q0GYS2"/>
<dbReference type="SUPFAM" id="SSF48498">
    <property type="entry name" value="Tetracyclin repressor-like, C-terminal domain"/>
    <property type="match status" value="1"/>
</dbReference>
<dbReference type="Proteomes" id="UP000325787">
    <property type="component" value="Chromosome"/>
</dbReference>
<reference evidence="9" key="1">
    <citation type="journal article" date="2021" name="Curr. Microbiol.">
        <title>Complete genome of nocamycin-producing strain Saccharothrix syringae NRRL B-16468 reveals the biosynthetic potential for secondary metabolites.</title>
        <authorList>
            <person name="Mo X."/>
            <person name="Yang S."/>
        </authorList>
    </citation>
    <scope>NUCLEOTIDE SEQUENCE [LARGE SCALE GENOMIC DNA]</scope>
    <source>
        <strain evidence="9">ATCC 51364 / DSM 43886 / JCM 6844 / KCTC 9398 / NBRC 14523 / NRRL B-16468 / INA 2240</strain>
    </source>
</reference>
<evidence type="ECO:0000259" key="7">
    <source>
        <dbReference type="PROSITE" id="PS50977"/>
    </source>
</evidence>
<keyword evidence="9" id="KW-1185">Reference proteome</keyword>
<evidence type="ECO:0000256" key="6">
    <source>
        <dbReference type="SAM" id="MobiDB-lite"/>
    </source>
</evidence>
<sequence>MPDRAADPVNERPRRARPVAPTKPALSREYIAATALVLVDDIGRDRFSMRKLGAELGVDPMAVYRYFTDQEELFDGIAEALFTELDARSLPWLGPWRDLAEQYARRLRDTLLAHPHAVPIFATRPVRSPEAIDTGNRMVELMTGAGFTPGLALRVLRCLREFTVGHALALAVLRLGGERRSRKPAPDSPDYNLLARGADDAGRGDHFDLGLTALLDGFADLVD</sequence>
<dbReference type="InterPro" id="IPR004111">
    <property type="entry name" value="Repressor_TetR_C"/>
</dbReference>
<keyword evidence="4" id="KW-0804">Transcription</keyword>
<dbReference type="InterPro" id="IPR036271">
    <property type="entry name" value="Tet_transcr_reg_TetR-rel_C_sf"/>
</dbReference>
<dbReference type="GO" id="GO:0045892">
    <property type="term" value="P:negative regulation of DNA-templated transcription"/>
    <property type="evidence" value="ECO:0007669"/>
    <property type="project" value="InterPro"/>
</dbReference>
<evidence type="ECO:0000256" key="5">
    <source>
        <dbReference type="PROSITE-ProRule" id="PRU00335"/>
    </source>
</evidence>
<dbReference type="InterPro" id="IPR003012">
    <property type="entry name" value="Tet_transcr_reg_TetR"/>
</dbReference>